<organism evidence="7 8">
    <name type="scientific">Aurantiacibacter rhizosphaerae</name>
    <dbReference type="NCBI Taxonomy" id="2691582"/>
    <lineage>
        <taxon>Bacteria</taxon>
        <taxon>Pseudomonadati</taxon>
        <taxon>Pseudomonadota</taxon>
        <taxon>Alphaproteobacteria</taxon>
        <taxon>Sphingomonadales</taxon>
        <taxon>Erythrobacteraceae</taxon>
        <taxon>Aurantiacibacter</taxon>
    </lineage>
</organism>
<evidence type="ECO:0000256" key="3">
    <source>
        <dbReference type="ARBA" id="ARBA00022676"/>
    </source>
</evidence>
<evidence type="ECO:0000256" key="5">
    <source>
        <dbReference type="ARBA" id="ARBA00023136"/>
    </source>
</evidence>
<comment type="caution">
    <text evidence="7">The sequence shown here is derived from an EMBL/GenBank/DDBJ whole genome shotgun (WGS) entry which is preliminary data.</text>
</comment>
<dbReference type="SUPFAM" id="SSF53448">
    <property type="entry name" value="Nucleotide-diphospho-sugar transferases"/>
    <property type="match status" value="1"/>
</dbReference>
<dbReference type="InterPro" id="IPR029044">
    <property type="entry name" value="Nucleotide-diphossugar_trans"/>
</dbReference>
<reference evidence="7 8" key="2">
    <citation type="submission" date="2020-02" db="EMBL/GenBank/DDBJ databases">
        <title>Erythrobacter dongmakensis sp. nov., isolated from a tidal mudflat.</title>
        <authorList>
            <person name="Kim I.S."/>
        </authorList>
    </citation>
    <scope>NUCLEOTIDE SEQUENCE [LARGE SCALE GENOMIC DNA]</scope>
    <source>
        <strain evidence="7 8">GH3-10</strain>
    </source>
</reference>
<feature type="domain" description="Glycosyltransferase 2-like" evidence="6">
    <location>
        <begin position="6"/>
        <end position="161"/>
    </location>
</feature>
<keyword evidence="2" id="KW-1003">Cell membrane</keyword>
<keyword evidence="8" id="KW-1185">Reference proteome</keyword>
<dbReference type="AlphaFoldDB" id="A0A844XBS9"/>
<dbReference type="RefSeq" id="WP_160484700.1">
    <property type="nucleotide sequence ID" value="NZ_WUBR01000001.1"/>
</dbReference>
<evidence type="ECO:0000256" key="1">
    <source>
        <dbReference type="ARBA" id="ARBA00004236"/>
    </source>
</evidence>
<evidence type="ECO:0000259" key="6">
    <source>
        <dbReference type="Pfam" id="PF00535"/>
    </source>
</evidence>
<keyword evidence="3" id="KW-0328">Glycosyltransferase</keyword>
<dbReference type="GO" id="GO:0016757">
    <property type="term" value="F:glycosyltransferase activity"/>
    <property type="evidence" value="ECO:0007669"/>
    <property type="project" value="UniProtKB-KW"/>
</dbReference>
<protein>
    <submittedName>
        <fullName evidence="7">Glycosyltransferase</fullName>
    </submittedName>
</protein>
<gene>
    <name evidence="7" type="ORF">GRF63_04165</name>
</gene>
<evidence type="ECO:0000313" key="8">
    <source>
        <dbReference type="Proteomes" id="UP000461409"/>
    </source>
</evidence>
<keyword evidence="4 7" id="KW-0808">Transferase</keyword>
<evidence type="ECO:0000256" key="2">
    <source>
        <dbReference type="ARBA" id="ARBA00022475"/>
    </source>
</evidence>
<accession>A0A844XBS9</accession>
<dbReference type="EMBL" id="WUBR01000001">
    <property type="protein sequence ID" value="MWV27094.1"/>
    <property type="molecule type" value="Genomic_DNA"/>
</dbReference>
<dbReference type="PANTHER" id="PTHR43646">
    <property type="entry name" value="GLYCOSYLTRANSFERASE"/>
    <property type="match status" value="1"/>
</dbReference>
<name>A0A844XBS9_9SPHN</name>
<dbReference type="GO" id="GO:0005886">
    <property type="term" value="C:plasma membrane"/>
    <property type="evidence" value="ECO:0007669"/>
    <property type="project" value="UniProtKB-SubCell"/>
</dbReference>
<keyword evidence="5" id="KW-0472">Membrane</keyword>
<dbReference type="InterPro" id="IPR001173">
    <property type="entry name" value="Glyco_trans_2-like"/>
</dbReference>
<proteinExistence type="predicted"/>
<dbReference type="PANTHER" id="PTHR43646:SF2">
    <property type="entry name" value="GLYCOSYLTRANSFERASE 2-LIKE DOMAIN-CONTAINING PROTEIN"/>
    <property type="match status" value="1"/>
</dbReference>
<reference evidence="7 8" key="1">
    <citation type="submission" date="2019-12" db="EMBL/GenBank/DDBJ databases">
        <authorList>
            <person name="Lee S.D."/>
        </authorList>
    </citation>
    <scope>NUCLEOTIDE SEQUENCE [LARGE SCALE GENOMIC DNA]</scope>
    <source>
        <strain evidence="7 8">GH3-10</strain>
    </source>
</reference>
<dbReference type="CDD" id="cd02522">
    <property type="entry name" value="GT_2_like_a"/>
    <property type="match status" value="1"/>
</dbReference>
<dbReference type="Gene3D" id="3.90.550.10">
    <property type="entry name" value="Spore Coat Polysaccharide Biosynthesis Protein SpsA, Chain A"/>
    <property type="match status" value="1"/>
</dbReference>
<dbReference type="Proteomes" id="UP000461409">
    <property type="component" value="Unassembled WGS sequence"/>
</dbReference>
<dbReference type="InterPro" id="IPR026461">
    <property type="entry name" value="Trfase_2_rSAM/seldom_assoc"/>
</dbReference>
<evidence type="ECO:0000313" key="7">
    <source>
        <dbReference type="EMBL" id="MWV27094.1"/>
    </source>
</evidence>
<evidence type="ECO:0000256" key="4">
    <source>
        <dbReference type="ARBA" id="ARBA00022679"/>
    </source>
</evidence>
<dbReference type="Pfam" id="PF00535">
    <property type="entry name" value="Glycos_transf_2"/>
    <property type="match status" value="1"/>
</dbReference>
<sequence length="240" mass="26581">MSDTCLLIPVLNEEAALPTLIANIAALDPQPAEIVLVDGGSADRTVELARQAGWRVVSSAQGRGVQINTGVAAAQARNVCILHADTVPPLDMVAVIEDVLADPKTALASFTPIIKGEKTRWGTTAHNWAKTWYAPLLFRPRLFFRGARLLFGDHAMFFRKADFLQTGGCDPSAKVMEEADLCICMAELGRVRMVPRFIETSDRRIAEWGPLKANWIYLKVGLLWAMGSRQRLERHYPDVR</sequence>
<comment type="subcellular location">
    <subcellularLocation>
        <location evidence="1">Cell membrane</location>
    </subcellularLocation>
</comment>